<evidence type="ECO:0000256" key="1">
    <source>
        <dbReference type="SAM" id="Phobius"/>
    </source>
</evidence>
<dbReference type="OrthoDB" id="9904551at2"/>
<feature type="transmembrane region" description="Helical" evidence="1">
    <location>
        <begin position="89"/>
        <end position="110"/>
    </location>
</feature>
<accession>H3S9R6</accession>
<dbReference type="STRING" id="1131935.PDENDC454_01245"/>
<protein>
    <submittedName>
        <fullName evidence="2">Uncharacterized protein</fullName>
    </submittedName>
</protein>
<dbReference type="RefSeq" id="WP_006674757.1">
    <property type="nucleotide sequence ID" value="NZ_AHKH01000002.1"/>
</dbReference>
<organism evidence="2 3">
    <name type="scientific">Paenibacillus dendritiformis C454</name>
    <dbReference type="NCBI Taxonomy" id="1131935"/>
    <lineage>
        <taxon>Bacteria</taxon>
        <taxon>Bacillati</taxon>
        <taxon>Bacillota</taxon>
        <taxon>Bacilli</taxon>
        <taxon>Bacillales</taxon>
        <taxon>Paenibacillaceae</taxon>
        <taxon>Paenibacillus</taxon>
    </lineage>
</organism>
<keyword evidence="1" id="KW-0472">Membrane</keyword>
<proteinExistence type="predicted"/>
<evidence type="ECO:0000313" key="2">
    <source>
        <dbReference type="EMBL" id="EHQ64184.1"/>
    </source>
</evidence>
<evidence type="ECO:0000313" key="3">
    <source>
        <dbReference type="Proteomes" id="UP000003900"/>
    </source>
</evidence>
<keyword evidence="1" id="KW-1133">Transmembrane helix</keyword>
<dbReference type="EMBL" id="AHKH01000002">
    <property type="protein sequence ID" value="EHQ64184.1"/>
    <property type="molecule type" value="Genomic_DNA"/>
</dbReference>
<name>H3S9R6_9BACL</name>
<dbReference type="PATRIC" id="fig|1131935.3.peg.236"/>
<sequence length="134" mass="14968">MAVTNNRIRGNPCALVIVVLILITSILMPMHVDFHPVTDESPKQVVEPYTHTIVITRPNVKVKFVGPPPLITTPSILKWNIPSEITPHIFHFLAFIAIALKCLFLMPVKFTSAFVDKAMRTAGKAVERKAESLR</sequence>
<dbReference type="Proteomes" id="UP000003900">
    <property type="component" value="Unassembled WGS sequence"/>
</dbReference>
<comment type="caution">
    <text evidence="2">The sequence shown here is derived from an EMBL/GenBank/DDBJ whole genome shotgun (WGS) entry which is preliminary data.</text>
</comment>
<keyword evidence="3" id="KW-1185">Reference proteome</keyword>
<dbReference type="AlphaFoldDB" id="H3S9R6"/>
<reference evidence="2 3" key="1">
    <citation type="journal article" date="2012" name="J. Bacteriol.">
        <title>Genome Sequence of the Pattern-Forming Social Bacterium Paenibacillus dendritiformis C454 Chiral Morphotype.</title>
        <authorList>
            <person name="Sirota-Madi A."/>
            <person name="Olender T."/>
            <person name="Helman Y."/>
            <person name="Brainis I."/>
            <person name="Finkelshtein A."/>
            <person name="Roth D."/>
            <person name="Hagai E."/>
            <person name="Leshkowitz D."/>
            <person name="Brodsky L."/>
            <person name="Galatenko V."/>
            <person name="Nikolaev V."/>
            <person name="Gutnick D.L."/>
            <person name="Lancet D."/>
            <person name="Ben-Jacob E."/>
        </authorList>
    </citation>
    <scope>NUCLEOTIDE SEQUENCE [LARGE SCALE GENOMIC DNA]</scope>
    <source>
        <strain evidence="2 3">C454</strain>
    </source>
</reference>
<feature type="transmembrane region" description="Helical" evidence="1">
    <location>
        <begin position="12"/>
        <end position="32"/>
    </location>
</feature>
<keyword evidence="1" id="KW-0812">Transmembrane</keyword>
<gene>
    <name evidence="2" type="ORF">PDENDC454_01245</name>
</gene>